<dbReference type="GO" id="GO:0016787">
    <property type="term" value="F:hydrolase activity"/>
    <property type="evidence" value="ECO:0007669"/>
    <property type="project" value="UniProtKB-KW"/>
</dbReference>
<dbReference type="GO" id="GO:0046872">
    <property type="term" value="F:metal ion binding"/>
    <property type="evidence" value="ECO:0007669"/>
    <property type="project" value="UniProtKB-KW"/>
</dbReference>
<evidence type="ECO:0000256" key="2">
    <source>
        <dbReference type="ARBA" id="ARBA00022723"/>
    </source>
</evidence>
<feature type="domain" description="PIN" evidence="5">
    <location>
        <begin position="157"/>
        <end position="225"/>
    </location>
</feature>
<sequence>MAGSVSRRVPDSYARRLLTELDAIESAFADVLSVSAIVDVDPNRGGRGSGMVFIGFAMWGWAPSSETLEADRMALLRRVRDWGPRYRLLFPHPTPTMSKRLDKNTELLESWLVRKSGEHDVPSTMEEAAQLLGEAVADVRSLADLFPADEYAVRLAVDTNTLIDNPDLAVHVATPGGKYMVRLLPVVLRELDDLKRGGKTQDLREAAKRAERRLKGLRTNGDASVGVRVAGGGWRVTCVPCSSTSNPTTTVSRRGST</sequence>
<dbReference type="Proteomes" id="UP000282454">
    <property type="component" value="Unassembled WGS sequence"/>
</dbReference>
<reference evidence="6 7" key="1">
    <citation type="submission" date="2018-10" db="EMBL/GenBank/DDBJ databases">
        <title>Genomic Encyclopedia of Archaeal and Bacterial Type Strains, Phase II (KMG-II): from individual species to whole genera.</title>
        <authorList>
            <person name="Goeker M."/>
        </authorList>
    </citation>
    <scope>NUCLEOTIDE SEQUENCE [LARGE SCALE GENOMIC DNA]</scope>
    <source>
        <strain evidence="6 7">DSM 45657</strain>
    </source>
</reference>
<keyword evidence="7" id="KW-1185">Reference proteome</keyword>
<dbReference type="AlphaFoldDB" id="A0A421AXD7"/>
<protein>
    <submittedName>
        <fullName evidence="6">PIN domain-containing protein</fullName>
    </submittedName>
</protein>
<name>A0A421AXD7_9PSEU</name>
<gene>
    <name evidence="6" type="ORF">CLV68_6011</name>
</gene>
<proteinExistence type="predicted"/>
<keyword evidence="4" id="KW-0460">Magnesium</keyword>
<evidence type="ECO:0000256" key="1">
    <source>
        <dbReference type="ARBA" id="ARBA00022722"/>
    </source>
</evidence>
<organism evidence="6 7">
    <name type="scientific">Actinokineospora cianjurensis</name>
    <dbReference type="NCBI Taxonomy" id="585224"/>
    <lineage>
        <taxon>Bacteria</taxon>
        <taxon>Bacillati</taxon>
        <taxon>Actinomycetota</taxon>
        <taxon>Actinomycetes</taxon>
        <taxon>Pseudonocardiales</taxon>
        <taxon>Pseudonocardiaceae</taxon>
        <taxon>Actinokineospora</taxon>
    </lineage>
</organism>
<dbReference type="EMBL" id="RCDD01000007">
    <property type="protein sequence ID" value="RLK54459.1"/>
    <property type="molecule type" value="Genomic_DNA"/>
</dbReference>
<evidence type="ECO:0000313" key="7">
    <source>
        <dbReference type="Proteomes" id="UP000282454"/>
    </source>
</evidence>
<dbReference type="InterPro" id="IPR002716">
    <property type="entry name" value="PIN_dom"/>
</dbReference>
<dbReference type="Pfam" id="PF13638">
    <property type="entry name" value="PIN_4"/>
    <property type="match status" value="1"/>
</dbReference>
<dbReference type="Gene3D" id="3.40.50.1010">
    <property type="entry name" value="5'-nuclease"/>
    <property type="match status" value="1"/>
</dbReference>
<evidence type="ECO:0000256" key="4">
    <source>
        <dbReference type="ARBA" id="ARBA00022842"/>
    </source>
</evidence>
<evidence type="ECO:0000256" key="3">
    <source>
        <dbReference type="ARBA" id="ARBA00022801"/>
    </source>
</evidence>
<dbReference type="GO" id="GO:0004518">
    <property type="term" value="F:nuclease activity"/>
    <property type="evidence" value="ECO:0007669"/>
    <property type="project" value="UniProtKB-KW"/>
</dbReference>
<keyword evidence="2" id="KW-0479">Metal-binding</keyword>
<keyword evidence="3" id="KW-0378">Hydrolase</keyword>
<evidence type="ECO:0000313" key="6">
    <source>
        <dbReference type="EMBL" id="RLK54459.1"/>
    </source>
</evidence>
<evidence type="ECO:0000259" key="5">
    <source>
        <dbReference type="Pfam" id="PF13638"/>
    </source>
</evidence>
<comment type="caution">
    <text evidence="6">The sequence shown here is derived from an EMBL/GenBank/DDBJ whole genome shotgun (WGS) entry which is preliminary data.</text>
</comment>
<accession>A0A421AXD7</accession>
<keyword evidence="1" id="KW-0540">Nuclease</keyword>